<feature type="chain" id="PRO_5014567728" evidence="7">
    <location>
        <begin position="23"/>
        <end position="72"/>
    </location>
</feature>
<evidence type="ECO:0000256" key="7">
    <source>
        <dbReference type="SAM" id="SignalP"/>
    </source>
</evidence>
<dbReference type="EMBL" id="EU138123">
    <property type="protein sequence ID" value="ABX58935.1"/>
    <property type="molecule type" value="mRNA"/>
</dbReference>
<dbReference type="EMBL" id="EU138121">
    <property type="protein sequence ID" value="ABX58933.1"/>
    <property type="molecule type" value="mRNA"/>
</dbReference>
<sequence length="72" mass="7935">MFTLKKTLLLLFFLGTISLSLCEQERGADEDEGEAVEEIKRGIFDSIKEGFKNAAVTLLDKIKCKISACPPA</sequence>
<evidence type="ECO:0000256" key="4">
    <source>
        <dbReference type="ARBA" id="ARBA00022529"/>
    </source>
</evidence>
<feature type="domain" description="Frog antimicrobial peptide brevinin-2/esculentin type" evidence="9">
    <location>
        <begin position="42"/>
        <end position="67"/>
    </location>
</feature>
<dbReference type="GO" id="GO:0006952">
    <property type="term" value="P:defense response"/>
    <property type="evidence" value="ECO:0007669"/>
    <property type="project" value="UniProtKB-KW"/>
</dbReference>
<reference evidence="10" key="1">
    <citation type="journal article" date="2009" name="Mol. Cell. Proteomics">
        <title>Antioxidant peptidomics reveals novel skin antioxidant system.</title>
        <authorList>
            <person name="Yang H."/>
            <person name="Wang X."/>
            <person name="Liu X."/>
            <person name="Wu J."/>
            <person name="Liu C."/>
            <person name="Gong W."/>
            <person name="Zhao Z."/>
            <person name="Hong J."/>
            <person name="Lin D."/>
            <person name="Wang Y."/>
            <person name="Lai R."/>
        </authorList>
    </citation>
    <scope>NUCLEOTIDE SEQUENCE</scope>
    <source>
        <tissue evidence="10">Skin</tissue>
    </source>
</reference>
<keyword evidence="5 7" id="KW-0732">Signal</keyword>
<keyword evidence="3" id="KW-0964">Secreted</keyword>
<evidence type="ECO:0000256" key="1">
    <source>
        <dbReference type="ARBA" id="ARBA00004613"/>
    </source>
</evidence>
<evidence type="ECO:0000259" key="8">
    <source>
        <dbReference type="Pfam" id="PF03032"/>
    </source>
</evidence>
<proteinExistence type="evidence at transcript level"/>
<dbReference type="GO" id="GO:0005576">
    <property type="term" value="C:extracellular region"/>
    <property type="evidence" value="ECO:0007669"/>
    <property type="project" value="UniProtKB-SubCell"/>
</dbReference>
<keyword evidence="2" id="KW-0878">Amphibian defense peptide</keyword>
<dbReference type="InterPro" id="IPR004275">
    <property type="entry name" value="Frog_antimicrobial_propeptide"/>
</dbReference>
<name>B5L1J9_NIDPL</name>
<evidence type="ECO:0000256" key="2">
    <source>
        <dbReference type="ARBA" id="ARBA00022446"/>
    </source>
</evidence>
<evidence type="ECO:0000259" key="9">
    <source>
        <dbReference type="Pfam" id="PF08023"/>
    </source>
</evidence>
<dbReference type="AlphaFoldDB" id="B5L1J9"/>
<evidence type="ECO:0000256" key="3">
    <source>
        <dbReference type="ARBA" id="ARBA00022525"/>
    </source>
</evidence>
<dbReference type="EMBL" id="EU138122">
    <property type="protein sequence ID" value="ABX58934.1"/>
    <property type="molecule type" value="mRNA"/>
</dbReference>
<comment type="subcellular location">
    <subcellularLocation>
        <location evidence="1">Secreted</location>
    </subcellularLocation>
</comment>
<accession>B5L1J9</accession>
<dbReference type="Pfam" id="PF03032">
    <property type="entry name" value="FSAP_sig_propep"/>
    <property type="match status" value="1"/>
</dbReference>
<dbReference type="InterPro" id="IPR012521">
    <property type="entry name" value="Antimicrobial_frog_2"/>
</dbReference>
<keyword evidence="4" id="KW-0929">Antimicrobial</keyword>
<protein>
    <submittedName>
        <fullName evidence="10">Pleurain-G5 antimicrobial peptide</fullName>
    </submittedName>
</protein>
<evidence type="ECO:0000256" key="6">
    <source>
        <dbReference type="ARBA" id="ARBA00023157"/>
    </source>
</evidence>
<feature type="signal peptide" evidence="7">
    <location>
        <begin position="1"/>
        <end position="22"/>
    </location>
</feature>
<evidence type="ECO:0000256" key="5">
    <source>
        <dbReference type="ARBA" id="ARBA00022729"/>
    </source>
</evidence>
<dbReference type="Pfam" id="PF08023">
    <property type="entry name" value="Antimicrobial_2"/>
    <property type="match status" value="1"/>
</dbReference>
<keyword evidence="6" id="KW-1015">Disulfide bond</keyword>
<feature type="domain" description="Frog antimicrobial peptide propeptide" evidence="8">
    <location>
        <begin position="2"/>
        <end position="38"/>
    </location>
</feature>
<organism evidence="10">
    <name type="scientific">Nidirana pleuraden</name>
    <name type="common">Yunnan pond frog</name>
    <name type="synonym">Babina pleuraden</name>
    <dbReference type="NCBI Taxonomy" id="369511"/>
    <lineage>
        <taxon>Eukaryota</taxon>
        <taxon>Metazoa</taxon>
        <taxon>Chordata</taxon>
        <taxon>Craniata</taxon>
        <taxon>Vertebrata</taxon>
        <taxon>Euteleostomi</taxon>
        <taxon>Amphibia</taxon>
        <taxon>Batrachia</taxon>
        <taxon>Anura</taxon>
        <taxon>Neobatrachia</taxon>
        <taxon>Ranoidea</taxon>
        <taxon>Ranidae</taxon>
        <taxon>Nidirana</taxon>
    </lineage>
</organism>
<evidence type="ECO:0000313" key="10">
    <source>
        <dbReference type="EMBL" id="ABX58933.1"/>
    </source>
</evidence>